<keyword evidence="2" id="KW-0472">Membrane</keyword>
<evidence type="ECO:0000256" key="2">
    <source>
        <dbReference type="ARBA" id="ARBA00023136"/>
    </source>
</evidence>
<dbReference type="Proteomes" id="UP001297581">
    <property type="component" value="Unassembled WGS sequence"/>
</dbReference>
<dbReference type="InterPro" id="IPR001466">
    <property type="entry name" value="Beta-lactam-related"/>
</dbReference>
<gene>
    <name evidence="5" type="ORF">MJ923_14975</name>
</gene>
<dbReference type="Gene3D" id="3.40.710.10">
    <property type="entry name" value="DD-peptidase/beta-lactamase superfamily"/>
    <property type="match status" value="1"/>
</dbReference>
<reference evidence="5 6" key="1">
    <citation type="submission" date="2022-02" db="EMBL/GenBank/DDBJ databases">
        <title>The genome sequence of Shewanella sp. 3B26.</title>
        <authorList>
            <person name="Du J."/>
        </authorList>
    </citation>
    <scope>NUCLEOTIDE SEQUENCE [LARGE SCALE GENOMIC DNA]</scope>
    <source>
        <strain evidence="5 6">3B26</strain>
    </source>
</reference>
<dbReference type="InterPro" id="IPR012338">
    <property type="entry name" value="Beta-lactam/transpept-like"/>
</dbReference>
<dbReference type="Pfam" id="PF00144">
    <property type="entry name" value="Beta-lactamase"/>
    <property type="match status" value="1"/>
</dbReference>
<accession>A0AAJ1EYZ8</accession>
<keyword evidence="6" id="KW-1185">Reference proteome</keyword>
<evidence type="ECO:0000256" key="3">
    <source>
        <dbReference type="SAM" id="MobiDB-lite"/>
    </source>
</evidence>
<dbReference type="PANTHER" id="PTHR46825:SF11">
    <property type="entry name" value="PENICILLIN-BINDING PROTEIN 4"/>
    <property type="match status" value="1"/>
</dbReference>
<evidence type="ECO:0000259" key="4">
    <source>
        <dbReference type="Pfam" id="PF00144"/>
    </source>
</evidence>
<evidence type="ECO:0000313" key="6">
    <source>
        <dbReference type="Proteomes" id="UP001297581"/>
    </source>
</evidence>
<protein>
    <submittedName>
        <fullName evidence="5">Beta-lactamase family protein</fullName>
    </submittedName>
</protein>
<evidence type="ECO:0000313" key="5">
    <source>
        <dbReference type="EMBL" id="MCH4295609.1"/>
    </source>
</evidence>
<dbReference type="PANTHER" id="PTHR46825">
    <property type="entry name" value="D-ALANYL-D-ALANINE-CARBOXYPEPTIDASE/ENDOPEPTIDASE AMPH"/>
    <property type="match status" value="1"/>
</dbReference>
<feature type="compositionally biased region" description="Basic and acidic residues" evidence="3">
    <location>
        <begin position="359"/>
        <end position="370"/>
    </location>
</feature>
<proteinExistence type="predicted"/>
<dbReference type="InterPro" id="IPR050491">
    <property type="entry name" value="AmpC-like"/>
</dbReference>
<dbReference type="EMBL" id="JAKUDL010000005">
    <property type="protein sequence ID" value="MCH4295609.1"/>
    <property type="molecule type" value="Genomic_DNA"/>
</dbReference>
<dbReference type="SUPFAM" id="SSF56601">
    <property type="entry name" value="beta-lactamase/transpeptidase-like"/>
    <property type="match status" value="1"/>
</dbReference>
<feature type="domain" description="Beta-lactamase-related" evidence="4">
    <location>
        <begin position="23"/>
        <end position="339"/>
    </location>
</feature>
<evidence type="ECO:0000256" key="1">
    <source>
        <dbReference type="ARBA" id="ARBA00004370"/>
    </source>
</evidence>
<comment type="subcellular location">
    <subcellularLocation>
        <location evidence="1">Membrane</location>
    </subcellularLocation>
</comment>
<dbReference type="GO" id="GO:0016020">
    <property type="term" value="C:membrane"/>
    <property type="evidence" value="ECO:0007669"/>
    <property type="project" value="UniProtKB-SubCell"/>
</dbReference>
<sequence length="391" mass="42860">MAQSMAQTNPRLQLLLEQQLNTQLRETRLMGMGAVVIQNGEIRALATEGKQEKSRDTPLSVQDKWHLGSVTKSMTATVIARLVQKGILSWDQGIESIPPGKGGIDAGWQQATLAHLLHHTSGAPANFPISIMFKDDPDNEQQLLEARLKAVQKILADAPEHAPGSQYQYSNTGYTIAAVIAEKATGKSWESLMQQELFIPLGLGSAGFGPPQDEPDNSQPRGHKSILGFTFSVTSNADNPKLMGPAGSVHMSLTDLARYANEHLLGSSGRSQFLPHDQFSRLHQPSLDDYAKGWVIKQRPAAEGGQTLWHNGSNTMWYSLLTLLPEYDAAIAININDGRIDKAERSAIHIFRSLKKVLQEDHSKTPETEQKSQPPRNTSAAESHTTLRSSP</sequence>
<dbReference type="RefSeq" id="WP_240591792.1">
    <property type="nucleotide sequence ID" value="NZ_JAKUDL010000005.1"/>
</dbReference>
<feature type="region of interest" description="Disordered" evidence="3">
    <location>
        <begin position="359"/>
        <end position="391"/>
    </location>
</feature>
<feature type="compositionally biased region" description="Polar residues" evidence="3">
    <location>
        <begin position="371"/>
        <end position="391"/>
    </location>
</feature>
<name>A0AAJ1EYZ8_9GAMM</name>
<dbReference type="AlphaFoldDB" id="A0AAJ1EYZ8"/>
<organism evidence="5 6">
    <name type="scientific">Shewanella zhuhaiensis</name>
    <dbReference type="NCBI Taxonomy" id="2919576"/>
    <lineage>
        <taxon>Bacteria</taxon>
        <taxon>Pseudomonadati</taxon>
        <taxon>Pseudomonadota</taxon>
        <taxon>Gammaproteobacteria</taxon>
        <taxon>Alteromonadales</taxon>
        <taxon>Shewanellaceae</taxon>
        <taxon>Shewanella</taxon>
    </lineage>
</organism>
<comment type="caution">
    <text evidence="5">The sequence shown here is derived from an EMBL/GenBank/DDBJ whole genome shotgun (WGS) entry which is preliminary data.</text>
</comment>